<sequence length="143" mass="16634">MIDLLRAFFIAARAHKGQKDKGGKPYIFHPINVSLNVKGRDEKIVALLHDVIEDTAYTIDDLKFLTKDQREALLLLTHDKDTPYMTYIESIKKNKIASRVKLADLDQNMNLKRLKIVTEKDLERLEKYKKARDLLREGLVKNE</sequence>
<dbReference type="SUPFAM" id="SSF109604">
    <property type="entry name" value="HD-domain/PDEase-like"/>
    <property type="match status" value="1"/>
</dbReference>
<evidence type="ECO:0008006" key="3">
    <source>
        <dbReference type="Google" id="ProtNLM"/>
    </source>
</evidence>
<gene>
    <name evidence="1" type="ORF">HMPREF3229_01767</name>
</gene>
<protein>
    <recommendedName>
        <fullName evidence="3">GTP pyrophosphokinase</fullName>
    </recommendedName>
</protein>
<name>A0A133PJ07_9FIRM</name>
<evidence type="ECO:0000313" key="1">
    <source>
        <dbReference type="EMBL" id="KXA28529.1"/>
    </source>
</evidence>
<dbReference type="RefSeq" id="WP_060800699.1">
    <property type="nucleotide sequence ID" value="NZ_KQ957105.1"/>
</dbReference>
<accession>A0A133PJ07</accession>
<evidence type="ECO:0000313" key="2">
    <source>
        <dbReference type="Proteomes" id="UP000070174"/>
    </source>
</evidence>
<dbReference type="Proteomes" id="UP000070174">
    <property type="component" value="Unassembled WGS sequence"/>
</dbReference>
<comment type="caution">
    <text evidence="1">The sequence shown here is derived from an EMBL/GenBank/DDBJ whole genome shotgun (WGS) entry which is preliminary data.</text>
</comment>
<dbReference type="AlphaFoldDB" id="A0A133PJ07"/>
<dbReference type="EMBL" id="LRQE01000042">
    <property type="protein sequence ID" value="KXA28529.1"/>
    <property type="molecule type" value="Genomic_DNA"/>
</dbReference>
<dbReference type="Gene3D" id="1.10.3210.10">
    <property type="entry name" value="Hypothetical protein af1432"/>
    <property type="match status" value="1"/>
</dbReference>
<dbReference type="InterPro" id="IPR052194">
    <property type="entry name" value="MESH1"/>
</dbReference>
<reference evidence="1 2" key="1">
    <citation type="submission" date="2016-01" db="EMBL/GenBank/DDBJ databases">
        <authorList>
            <person name="Oliw E.H."/>
        </authorList>
    </citation>
    <scope>NUCLEOTIDE SEQUENCE [LARGE SCALE GENOMIC DNA]</scope>
    <source>
        <strain evidence="1 2">CMW7756A</strain>
    </source>
</reference>
<organism evidence="1">
    <name type="scientific">Peptoniphilus harei</name>
    <dbReference type="NCBI Taxonomy" id="54005"/>
    <lineage>
        <taxon>Bacteria</taxon>
        <taxon>Bacillati</taxon>
        <taxon>Bacillota</taxon>
        <taxon>Tissierellia</taxon>
        <taxon>Tissierellales</taxon>
        <taxon>Peptoniphilaceae</taxon>
        <taxon>Peptoniphilus</taxon>
    </lineage>
</organism>
<proteinExistence type="predicted"/>
<dbReference type="GO" id="GO:0008893">
    <property type="term" value="F:guanosine-3',5'-bis(diphosphate) 3'-diphosphatase activity"/>
    <property type="evidence" value="ECO:0007669"/>
    <property type="project" value="TreeGrafter"/>
</dbReference>
<dbReference type="PANTHER" id="PTHR46246">
    <property type="entry name" value="GUANOSINE-3',5'-BIS(DIPHOSPHATE) 3'-PYROPHOSPHOHYDROLASE MESH1"/>
    <property type="match status" value="1"/>
</dbReference>
<dbReference type="PANTHER" id="PTHR46246:SF1">
    <property type="entry name" value="GUANOSINE-3',5'-BIS(DIPHOSPHATE) 3'-PYROPHOSPHOHYDROLASE MESH1"/>
    <property type="match status" value="1"/>
</dbReference>
<dbReference type="PATRIC" id="fig|54005.3.peg.1728"/>